<sequence>MKDLFQSNSPLVMGILNTTPDSFSDGGSYVRKDIALRRIETMIGEGVDIIDVGGESTRPGAQAVSESEELDRVIPIVEVVVASGIPVSVDTSKARVMREAISAGATMINDVRALQEEGALDAVAASDEALVCLMHMQGQPRSMQHNPQYDDVVTDVKEFLLERVAACQEQGIESDRICLDPGFGFGKTLQHNCELMKHLDSFKELNLPLLVGVSRKTMIGNILDVDVNNRVNGSVVAAMYALTKGANIVRVHDVKPTVEAVKLFCAFEQGK</sequence>
<comment type="function">
    <text evidence="12">Catalyzes the condensation of para-aminobenzoate (pABA) with 6-hydroxymethyl-7,8-dihydropterin diphosphate (DHPt-PP) to form 7,8-dihydropteroate (H2Pte), the immediate precursor of folate derivatives.</text>
</comment>
<keyword evidence="7 12" id="KW-0808">Transferase</keyword>
<keyword evidence="9 12" id="KW-0460">Magnesium</keyword>
<dbReference type="RefSeq" id="WP_106647552.1">
    <property type="nucleotide sequence ID" value="NZ_BMGO01000001.1"/>
</dbReference>
<dbReference type="AlphaFoldDB" id="A0A2K9AEB2"/>
<dbReference type="GO" id="GO:0005829">
    <property type="term" value="C:cytosol"/>
    <property type="evidence" value="ECO:0007669"/>
    <property type="project" value="TreeGrafter"/>
</dbReference>
<dbReference type="GO" id="GO:0046656">
    <property type="term" value="P:folic acid biosynthetic process"/>
    <property type="evidence" value="ECO:0007669"/>
    <property type="project" value="UniProtKB-KW"/>
</dbReference>
<dbReference type="InterPro" id="IPR006390">
    <property type="entry name" value="DHP_synth_dom"/>
</dbReference>
<accession>A0A2K9AEB2</accession>
<dbReference type="SUPFAM" id="SSF51717">
    <property type="entry name" value="Dihydropteroate synthetase-like"/>
    <property type="match status" value="1"/>
</dbReference>
<evidence type="ECO:0000256" key="9">
    <source>
        <dbReference type="ARBA" id="ARBA00022842"/>
    </source>
</evidence>
<dbReference type="Gene3D" id="3.20.20.20">
    <property type="entry name" value="Dihydropteroate synthase-like"/>
    <property type="match status" value="1"/>
</dbReference>
<evidence type="ECO:0000256" key="8">
    <source>
        <dbReference type="ARBA" id="ARBA00022723"/>
    </source>
</evidence>
<dbReference type="OrthoDB" id="9811744at2"/>
<dbReference type="InterPro" id="IPR011005">
    <property type="entry name" value="Dihydropteroate_synth-like_sf"/>
</dbReference>
<dbReference type="PROSITE" id="PS00792">
    <property type="entry name" value="DHPS_1"/>
    <property type="match status" value="1"/>
</dbReference>
<dbReference type="FunFam" id="3.20.20.20:FF:000006">
    <property type="entry name" value="Dihydropteroate synthase"/>
    <property type="match status" value="1"/>
</dbReference>
<evidence type="ECO:0000256" key="11">
    <source>
        <dbReference type="ARBA" id="ARBA00030193"/>
    </source>
</evidence>
<keyword evidence="8 12" id="KW-0479">Metal-binding</keyword>
<evidence type="ECO:0000256" key="7">
    <source>
        <dbReference type="ARBA" id="ARBA00022679"/>
    </source>
</evidence>
<comment type="pathway">
    <text evidence="3 12">Cofactor biosynthesis; tetrahydrofolate biosynthesis; 7,8-dihydrofolate from 2-amino-4-hydroxy-6-hydroxymethyl-7,8-dihydropteridine diphosphate and 4-aminobenzoate: step 1/2.</text>
</comment>
<evidence type="ECO:0000256" key="5">
    <source>
        <dbReference type="ARBA" id="ARBA00012458"/>
    </source>
</evidence>
<evidence type="ECO:0000256" key="10">
    <source>
        <dbReference type="ARBA" id="ARBA00022909"/>
    </source>
</evidence>
<evidence type="ECO:0000256" key="1">
    <source>
        <dbReference type="ARBA" id="ARBA00000012"/>
    </source>
</evidence>
<dbReference type="PROSITE" id="PS00793">
    <property type="entry name" value="DHPS_2"/>
    <property type="match status" value="1"/>
</dbReference>
<evidence type="ECO:0000256" key="6">
    <source>
        <dbReference type="ARBA" id="ARBA00016919"/>
    </source>
</evidence>
<dbReference type="InterPro" id="IPR000489">
    <property type="entry name" value="Pterin-binding_dom"/>
</dbReference>
<comment type="similarity">
    <text evidence="4 12">Belongs to the DHPS family.</text>
</comment>
<dbReference type="InterPro" id="IPR045031">
    <property type="entry name" value="DHP_synth-like"/>
</dbReference>
<dbReference type="PROSITE" id="PS50972">
    <property type="entry name" value="PTERIN_BINDING"/>
    <property type="match status" value="1"/>
</dbReference>
<dbReference type="NCBIfam" id="TIGR01496">
    <property type="entry name" value="DHPS"/>
    <property type="match status" value="1"/>
</dbReference>
<keyword evidence="10 12" id="KW-0289">Folate biosynthesis</keyword>
<dbReference type="PANTHER" id="PTHR20941:SF1">
    <property type="entry name" value="FOLIC ACID SYNTHESIS PROTEIN FOL1"/>
    <property type="match status" value="1"/>
</dbReference>
<evidence type="ECO:0000256" key="12">
    <source>
        <dbReference type="RuleBase" id="RU361205"/>
    </source>
</evidence>
<dbReference type="Proteomes" id="UP000232693">
    <property type="component" value="Chromosome"/>
</dbReference>
<organism evidence="13 14">
    <name type="scientific">Kangiella profundi</name>
    <dbReference type="NCBI Taxonomy" id="1561924"/>
    <lineage>
        <taxon>Bacteria</taxon>
        <taxon>Pseudomonadati</taxon>
        <taxon>Pseudomonadota</taxon>
        <taxon>Gammaproteobacteria</taxon>
        <taxon>Kangiellales</taxon>
        <taxon>Kangiellaceae</taxon>
        <taxon>Kangiella</taxon>
    </lineage>
</organism>
<comment type="catalytic activity">
    <reaction evidence="1">
        <text>(7,8-dihydropterin-6-yl)methyl diphosphate + 4-aminobenzoate = 7,8-dihydropteroate + diphosphate</text>
        <dbReference type="Rhea" id="RHEA:19949"/>
        <dbReference type="ChEBI" id="CHEBI:17836"/>
        <dbReference type="ChEBI" id="CHEBI:17839"/>
        <dbReference type="ChEBI" id="CHEBI:33019"/>
        <dbReference type="ChEBI" id="CHEBI:72950"/>
        <dbReference type="EC" id="2.5.1.15"/>
    </reaction>
</comment>
<keyword evidence="14" id="KW-1185">Reference proteome</keyword>
<protein>
    <recommendedName>
        <fullName evidence="6 12">Dihydropteroate synthase</fullName>
        <shortName evidence="12">DHPS</shortName>
        <ecNumber evidence="5 12">2.5.1.15</ecNumber>
    </recommendedName>
    <alternativeName>
        <fullName evidence="11 12">Dihydropteroate pyrophosphorylase</fullName>
    </alternativeName>
</protein>
<dbReference type="GO" id="GO:0004156">
    <property type="term" value="F:dihydropteroate synthase activity"/>
    <property type="evidence" value="ECO:0007669"/>
    <property type="project" value="UniProtKB-EC"/>
</dbReference>
<dbReference type="UniPathway" id="UPA00077">
    <property type="reaction ID" value="UER00156"/>
</dbReference>
<dbReference type="PANTHER" id="PTHR20941">
    <property type="entry name" value="FOLATE SYNTHESIS PROTEINS"/>
    <property type="match status" value="1"/>
</dbReference>
<evidence type="ECO:0000256" key="4">
    <source>
        <dbReference type="ARBA" id="ARBA00009503"/>
    </source>
</evidence>
<dbReference type="KEGG" id="kpd:CW740_11070"/>
<dbReference type="EC" id="2.5.1.15" evidence="5 12"/>
<dbReference type="EMBL" id="CP025120">
    <property type="protein sequence ID" value="AUD79757.1"/>
    <property type="molecule type" value="Genomic_DNA"/>
</dbReference>
<dbReference type="Pfam" id="PF00809">
    <property type="entry name" value="Pterin_bind"/>
    <property type="match status" value="1"/>
</dbReference>
<dbReference type="GO" id="GO:0046872">
    <property type="term" value="F:metal ion binding"/>
    <property type="evidence" value="ECO:0007669"/>
    <property type="project" value="UniProtKB-KW"/>
</dbReference>
<name>A0A2K9AEB2_9GAMM</name>
<proteinExistence type="inferred from homology"/>
<evidence type="ECO:0000256" key="2">
    <source>
        <dbReference type="ARBA" id="ARBA00001946"/>
    </source>
</evidence>
<dbReference type="CDD" id="cd00739">
    <property type="entry name" value="DHPS"/>
    <property type="match status" value="1"/>
</dbReference>
<reference evidence="13 14" key="1">
    <citation type="submission" date="2017-12" db="EMBL/GenBank/DDBJ databases">
        <title>Kangiella profundi FT102 completed genome.</title>
        <authorList>
            <person name="Xu J."/>
            <person name="Wang J."/>
            <person name="Lu Y."/>
        </authorList>
    </citation>
    <scope>NUCLEOTIDE SEQUENCE [LARGE SCALE GENOMIC DNA]</scope>
    <source>
        <strain evidence="13 14">FT102</strain>
    </source>
</reference>
<dbReference type="GO" id="GO:0046654">
    <property type="term" value="P:tetrahydrofolate biosynthetic process"/>
    <property type="evidence" value="ECO:0007669"/>
    <property type="project" value="UniProtKB-UniPathway"/>
</dbReference>
<comment type="cofactor">
    <cofactor evidence="2 12">
        <name>Mg(2+)</name>
        <dbReference type="ChEBI" id="CHEBI:18420"/>
    </cofactor>
</comment>
<evidence type="ECO:0000256" key="3">
    <source>
        <dbReference type="ARBA" id="ARBA00004763"/>
    </source>
</evidence>
<evidence type="ECO:0000313" key="14">
    <source>
        <dbReference type="Proteomes" id="UP000232693"/>
    </source>
</evidence>
<evidence type="ECO:0000313" key="13">
    <source>
        <dbReference type="EMBL" id="AUD79757.1"/>
    </source>
</evidence>
<gene>
    <name evidence="13" type="primary">folP</name>
    <name evidence="13" type="ORF">CW740_11070</name>
</gene>